<feature type="binding site" evidence="6">
    <location>
        <position position="57"/>
    </location>
    <ligand>
        <name>(6S)-NADPHX</name>
        <dbReference type="ChEBI" id="CHEBI:64076"/>
    </ligand>
</feature>
<feature type="binding site" evidence="6">
    <location>
        <begin position="190"/>
        <end position="194"/>
    </location>
    <ligand>
        <name>AMP</name>
        <dbReference type="ChEBI" id="CHEBI:456215"/>
    </ligand>
</feature>
<reference evidence="9" key="1">
    <citation type="journal article" date="2019" name="Int. J. Syst. Evol. Microbiol.">
        <title>The Global Catalogue of Microorganisms (GCM) 10K type strain sequencing project: providing services to taxonomists for standard genome sequencing and annotation.</title>
        <authorList>
            <consortium name="The Broad Institute Genomics Platform"/>
            <consortium name="The Broad Institute Genome Sequencing Center for Infectious Disease"/>
            <person name="Wu L."/>
            <person name="Ma J."/>
        </authorList>
    </citation>
    <scope>NUCLEOTIDE SEQUENCE [LARGE SCALE GENOMIC DNA]</scope>
    <source>
        <strain evidence="9">JCM 17442</strain>
    </source>
</reference>
<dbReference type="EMBL" id="BAABAU010000001">
    <property type="protein sequence ID" value="GAA4265125.1"/>
    <property type="molecule type" value="Genomic_DNA"/>
</dbReference>
<dbReference type="Proteomes" id="UP001501594">
    <property type="component" value="Unassembled WGS sequence"/>
</dbReference>
<feature type="binding site" evidence="6">
    <location>
        <position position="153"/>
    </location>
    <ligand>
        <name>(6S)-NADPHX</name>
        <dbReference type="ChEBI" id="CHEBI:64076"/>
    </ligand>
</feature>
<comment type="catalytic activity">
    <reaction evidence="6">
        <text>(6S)-NADPHX + ADP = AMP + phosphate + NADPH + H(+)</text>
        <dbReference type="Rhea" id="RHEA:32235"/>
        <dbReference type="ChEBI" id="CHEBI:15378"/>
        <dbReference type="ChEBI" id="CHEBI:43474"/>
        <dbReference type="ChEBI" id="CHEBI:57783"/>
        <dbReference type="ChEBI" id="CHEBI:64076"/>
        <dbReference type="ChEBI" id="CHEBI:456215"/>
        <dbReference type="ChEBI" id="CHEBI:456216"/>
        <dbReference type="EC" id="4.2.1.136"/>
    </reaction>
</comment>
<feature type="binding site" evidence="6">
    <location>
        <position position="219"/>
    </location>
    <ligand>
        <name>AMP</name>
        <dbReference type="ChEBI" id="CHEBI:456215"/>
    </ligand>
</feature>
<dbReference type="PANTHER" id="PTHR12592">
    <property type="entry name" value="ATP-DEPENDENT (S)-NAD(P)H-HYDRATE DEHYDRATASE FAMILY MEMBER"/>
    <property type="match status" value="1"/>
</dbReference>
<evidence type="ECO:0000256" key="6">
    <source>
        <dbReference type="HAMAP-Rule" id="MF_01965"/>
    </source>
</evidence>
<dbReference type="CDD" id="cd01171">
    <property type="entry name" value="YXKO-related"/>
    <property type="match status" value="1"/>
</dbReference>
<dbReference type="Pfam" id="PF01256">
    <property type="entry name" value="Carb_kinase"/>
    <property type="match status" value="1"/>
</dbReference>
<comment type="cofactor">
    <cofactor evidence="6">
        <name>Mg(2+)</name>
        <dbReference type="ChEBI" id="CHEBI:18420"/>
    </cofactor>
</comment>
<keyword evidence="5 6" id="KW-0456">Lyase</keyword>
<evidence type="ECO:0000313" key="9">
    <source>
        <dbReference type="Proteomes" id="UP001501594"/>
    </source>
</evidence>
<dbReference type="PROSITE" id="PS51383">
    <property type="entry name" value="YJEF_C_3"/>
    <property type="match status" value="1"/>
</dbReference>
<dbReference type="PANTHER" id="PTHR12592:SF0">
    <property type="entry name" value="ATP-DEPENDENT (S)-NAD(P)H-HYDRATE DEHYDRATASE"/>
    <property type="match status" value="1"/>
</dbReference>
<protein>
    <recommendedName>
        <fullName evidence="6">ADP-dependent (S)-NAD(P)H-hydrate dehydratase</fullName>
        <ecNumber evidence="6">4.2.1.136</ecNumber>
    </recommendedName>
    <alternativeName>
        <fullName evidence="6">ADP-dependent NAD(P)HX dehydratase</fullName>
    </alternativeName>
</protein>
<dbReference type="Gene3D" id="3.40.1190.20">
    <property type="match status" value="1"/>
</dbReference>
<keyword evidence="4 6" id="KW-0520">NAD</keyword>
<evidence type="ECO:0000313" key="8">
    <source>
        <dbReference type="EMBL" id="GAA4265125.1"/>
    </source>
</evidence>
<proteinExistence type="inferred from homology"/>
<evidence type="ECO:0000256" key="4">
    <source>
        <dbReference type="ARBA" id="ARBA00023027"/>
    </source>
</evidence>
<dbReference type="EC" id="4.2.1.136" evidence="6"/>
<gene>
    <name evidence="6" type="primary">nnrD</name>
    <name evidence="8" type="ORF">GCM10022256_07370</name>
</gene>
<dbReference type="SUPFAM" id="SSF53613">
    <property type="entry name" value="Ribokinase-like"/>
    <property type="match status" value="1"/>
</dbReference>
<evidence type="ECO:0000256" key="1">
    <source>
        <dbReference type="ARBA" id="ARBA00022741"/>
    </source>
</evidence>
<feature type="binding site" evidence="6">
    <location>
        <position position="220"/>
    </location>
    <ligand>
        <name>(6S)-NADPHX</name>
        <dbReference type="ChEBI" id="CHEBI:64076"/>
    </ligand>
</feature>
<dbReference type="HAMAP" id="MF_01965">
    <property type="entry name" value="NADHX_dehydratase"/>
    <property type="match status" value="1"/>
</dbReference>
<comment type="caution">
    <text evidence="8">The sequence shown here is derived from an EMBL/GenBank/DDBJ whole genome shotgun (WGS) entry which is preliminary data.</text>
</comment>
<name>A0ABP8DYQ0_9MICO</name>
<evidence type="ECO:0000259" key="7">
    <source>
        <dbReference type="PROSITE" id="PS51383"/>
    </source>
</evidence>
<keyword evidence="9" id="KW-1185">Reference proteome</keyword>
<sequence length="291" mass="29776">MRPTVARPPIVNGMTRDYTPWTPDDAAAWIAVPREDDDKYRRGVLGMVTGSDQYPGAAVLGAEAALHTGLGMLRYLGPERAASFVLQRRPEAVTSPGRVQAWLLGSGIDPSNLDGVTTDRFRVAAGSGLPIVLDAGALEVREQTSGPVVLTPHFRELSKAAGWKLDEVAADPAGAAARAADEWQATVLLKGHRTYVASPSGLGLVASSAPSWLATAGAGDALGGILGALVATHSDEIANDEDALARLAATASVVHGLAAARASGGGPLTVLGLIEAVPATIAGLVSRSGSR</sequence>
<comment type="similarity">
    <text evidence="6">Belongs to the NnrD/CARKD family.</text>
</comment>
<keyword evidence="1 6" id="KW-0547">Nucleotide-binding</keyword>
<evidence type="ECO:0000256" key="5">
    <source>
        <dbReference type="ARBA" id="ARBA00023239"/>
    </source>
</evidence>
<feature type="domain" description="YjeF C-terminal" evidence="7">
    <location>
        <begin position="22"/>
        <end position="284"/>
    </location>
</feature>
<keyword evidence="3 6" id="KW-0521">NADP</keyword>
<comment type="subunit">
    <text evidence="6">Homotetramer.</text>
</comment>
<comment type="function">
    <text evidence="6">Catalyzes the dehydration of the S-form of NAD(P)HX at the expense of ADP, which is converted to AMP. Together with NAD(P)HX epimerase, which catalyzes the epimerization of the S- and R-forms, the enzyme allows the repair of both epimers of NAD(P)HX, a damaged form of NAD(P)H that is a result of enzymatic or heat-dependent hydration.</text>
</comment>
<organism evidence="8 9">
    <name type="scientific">Frondihabitans peucedani</name>
    <dbReference type="NCBI Taxonomy" id="598626"/>
    <lineage>
        <taxon>Bacteria</taxon>
        <taxon>Bacillati</taxon>
        <taxon>Actinomycetota</taxon>
        <taxon>Actinomycetes</taxon>
        <taxon>Micrococcales</taxon>
        <taxon>Microbacteriaceae</taxon>
        <taxon>Frondihabitans</taxon>
    </lineage>
</organism>
<dbReference type="InterPro" id="IPR000631">
    <property type="entry name" value="CARKD"/>
</dbReference>
<accession>A0ABP8DYQ0</accession>
<evidence type="ECO:0000256" key="3">
    <source>
        <dbReference type="ARBA" id="ARBA00022857"/>
    </source>
</evidence>
<feature type="binding site" evidence="6">
    <location>
        <position position="107"/>
    </location>
    <ligand>
        <name>(6S)-NADPHX</name>
        <dbReference type="ChEBI" id="CHEBI:64076"/>
    </ligand>
</feature>
<keyword evidence="2 6" id="KW-0067">ATP-binding</keyword>
<comment type="catalytic activity">
    <reaction evidence="6">
        <text>(6S)-NADHX + ADP = AMP + phosphate + NADH + H(+)</text>
        <dbReference type="Rhea" id="RHEA:32223"/>
        <dbReference type="ChEBI" id="CHEBI:15378"/>
        <dbReference type="ChEBI" id="CHEBI:43474"/>
        <dbReference type="ChEBI" id="CHEBI:57945"/>
        <dbReference type="ChEBI" id="CHEBI:64074"/>
        <dbReference type="ChEBI" id="CHEBI:456215"/>
        <dbReference type="ChEBI" id="CHEBI:456216"/>
        <dbReference type="EC" id="4.2.1.136"/>
    </reaction>
</comment>
<dbReference type="InterPro" id="IPR029056">
    <property type="entry name" value="Ribokinase-like"/>
</dbReference>
<evidence type="ECO:0000256" key="2">
    <source>
        <dbReference type="ARBA" id="ARBA00022840"/>
    </source>
</evidence>